<organism evidence="1 2">
    <name type="scientific">Parasitella parasitica</name>
    <dbReference type="NCBI Taxonomy" id="35722"/>
    <lineage>
        <taxon>Eukaryota</taxon>
        <taxon>Fungi</taxon>
        <taxon>Fungi incertae sedis</taxon>
        <taxon>Mucoromycota</taxon>
        <taxon>Mucoromycotina</taxon>
        <taxon>Mucoromycetes</taxon>
        <taxon>Mucorales</taxon>
        <taxon>Mucorineae</taxon>
        <taxon>Mucoraceae</taxon>
        <taxon>Parasitella</taxon>
    </lineage>
</organism>
<sequence>MRPAIQHNVGPHHLFNILRVFHTEKFDELQLQYFVVSSVDKAFDESGIQVYLLQKTFPEFSSFLDKKRYNGIRPFANYLSHVYSSTISALRPFKDQMISLLDDVVLIVNHMAKVNGVSTFSCLYTLLNEYEEIHLQVLCHSKKMESLSPQFLEMVENYRRLGMKLPEIFYTDNVVGDQRFLKGVISPLDKDAVPVARSNKKNFAQDITYLSTKSRFRMMRLLLSAMIANQLMKLIRCCMMN</sequence>
<dbReference type="Proteomes" id="UP000054107">
    <property type="component" value="Unassembled WGS sequence"/>
</dbReference>
<dbReference type="OrthoDB" id="2278185at2759"/>
<dbReference type="AlphaFoldDB" id="A0A0B7NQI9"/>
<evidence type="ECO:0000313" key="2">
    <source>
        <dbReference type="Proteomes" id="UP000054107"/>
    </source>
</evidence>
<reference evidence="1 2" key="1">
    <citation type="submission" date="2014-09" db="EMBL/GenBank/DDBJ databases">
        <authorList>
            <person name="Ellenberger Sabrina"/>
        </authorList>
    </citation>
    <scope>NUCLEOTIDE SEQUENCE [LARGE SCALE GENOMIC DNA]</scope>
    <source>
        <strain evidence="1 2">CBS 412.66</strain>
    </source>
</reference>
<accession>A0A0B7NQI9</accession>
<name>A0A0B7NQI9_9FUNG</name>
<keyword evidence="2" id="KW-1185">Reference proteome</keyword>
<evidence type="ECO:0000313" key="1">
    <source>
        <dbReference type="EMBL" id="CEP19717.1"/>
    </source>
</evidence>
<protein>
    <submittedName>
        <fullName evidence="1">Uncharacterized protein</fullName>
    </submittedName>
</protein>
<proteinExistence type="predicted"/>
<dbReference type="EMBL" id="LN734065">
    <property type="protein sequence ID" value="CEP19717.1"/>
    <property type="molecule type" value="Genomic_DNA"/>
</dbReference>
<gene>
    <name evidence="1" type="primary">PARPA_14033.1 scaffold 47516</name>
</gene>
<dbReference type="STRING" id="35722.A0A0B7NQI9"/>